<dbReference type="GO" id="GO:0022857">
    <property type="term" value="F:transmembrane transporter activity"/>
    <property type="evidence" value="ECO:0007669"/>
    <property type="project" value="InterPro"/>
</dbReference>
<feature type="transmembrane region" description="Helical" evidence="5">
    <location>
        <begin position="366"/>
        <end position="386"/>
    </location>
</feature>
<dbReference type="GO" id="GO:0005886">
    <property type="term" value="C:plasma membrane"/>
    <property type="evidence" value="ECO:0007669"/>
    <property type="project" value="UniProtKB-SubCell"/>
</dbReference>
<evidence type="ECO:0000256" key="1">
    <source>
        <dbReference type="ARBA" id="ARBA00004651"/>
    </source>
</evidence>
<dbReference type="Gene3D" id="1.20.1250.20">
    <property type="entry name" value="MFS general substrate transporter like domains"/>
    <property type="match status" value="2"/>
</dbReference>
<accession>A0A1Q9LQ44</accession>
<dbReference type="InterPro" id="IPR005829">
    <property type="entry name" value="Sugar_transporter_CS"/>
</dbReference>
<feature type="transmembrane region" description="Helical" evidence="5">
    <location>
        <begin position="233"/>
        <end position="252"/>
    </location>
</feature>
<dbReference type="RefSeq" id="WP_075973494.1">
    <property type="nucleotide sequence ID" value="NZ_MKQR01000007.1"/>
</dbReference>
<feature type="transmembrane region" description="Helical" evidence="5">
    <location>
        <begin position="114"/>
        <end position="138"/>
    </location>
</feature>
<protein>
    <submittedName>
        <fullName evidence="7">MFS transporter</fullName>
    </submittedName>
</protein>
<dbReference type="PROSITE" id="PS00216">
    <property type="entry name" value="SUGAR_TRANSPORT_1"/>
    <property type="match status" value="1"/>
</dbReference>
<dbReference type="Pfam" id="PF07690">
    <property type="entry name" value="MFS_1"/>
    <property type="match status" value="2"/>
</dbReference>
<feature type="non-terminal residue" evidence="7">
    <location>
        <position position="423"/>
    </location>
</feature>
<feature type="transmembrane region" description="Helical" evidence="5">
    <location>
        <begin position="327"/>
        <end position="345"/>
    </location>
</feature>
<dbReference type="Proteomes" id="UP000186040">
    <property type="component" value="Unassembled WGS sequence"/>
</dbReference>
<comment type="caution">
    <text evidence="7">The sequence shown here is derived from an EMBL/GenBank/DDBJ whole genome shotgun (WGS) entry which is preliminary data.</text>
</comment>
<evidence type="ECO:0000313" key="7">
    <source>
        <dbReference type="EMBL" id="OLR94114.1"/>
    </source>
</evidence>
<keyword evidence="4 5" id="KW-0472">Membrane</keyword>
<dbReference type="InterPro" id="IPR011701">
    <property type="entry name" value="MFS"/>
</dbReference>
<gene>
    <name evidence="7" type="ORF">BJP25_09865</name>
</gene>
<evidence type="ECO:0000256" key="4">
    <source>
        <dbReference type="ARBA" id="ARBA00023136"/>
    </source>
</evidence>
<feature type="transmembrane region" description="Helical" evidence="5">
    <location>
        <begin position="272"/>
        <end position="291"/>
    </location>
</feature>
<dbReference type="PROSITE" id="PS50850">
    <property type="entry name" value="MFS"/>
    <property type="match status" value="1"/>
</dbReference>
<feature type="transmembrane region" description="Helical" evidence="5">
    <location>
        <begin position="150"/>
        <end position="173"/>
    </location>
</feature>
<dbReference type="AlphaFoldDB" id="A0A1Q9LQ44"/>
<keyword evidence="2 5" id="KW-0812">Transmembrane</keyword>
<feature type="transmembrane region" description="Helical" evidence="5">
    <location>
        <begin position="392"/>
        <end position="408"/>
    </location>
</feature>
<sequence>MTAVAAPTTAPPRVGGRFVTGMALASLGMWTALYTPVQVLLAQQLAVITPEGKESALGLVTGLGALVAVVANPVAGALSDRTTSRFGRRKPWVAGGALLAAAGLLLLLNQSSVAGVAVGWVVVQVALSAMLAGLVATVPDRVPENQRGVVSAWVGATQPMATLAGTALVTVVVSTVSAGYALVAGVVLVLLVPFLVWVPDSPAVPGPRAERRRGGFFASFAAALRHADFRWAWITRFLIQLGNATGTLYLLYFLRDEIRYESLFPGKRAEQGLLLLVLIYTTGIVVSAFAGGWLSDRLGRRKGLVTAAGLVIAAGSAPLAVWPTWPVTVLSAVLLGLGYGVYVSVDQALITQVLPAASDNGRDLGVISIANSLPHVLGPVIAAPLVSSLGGYPALFTVTALLGLAFAGQSGRRSPVAASNTCS</sequence>
<dbReference type="PANTHER" id="PTHR23528">
    <property type="match status" value="1"/>
</dbReference>
<evidence type="ECO:0000259" key="6">
    <source>
        <dbReference type="PROSITE" id="PS50850"/>
    </source>
</evidence>
<feature type="transmembrane region" description="Helical" evidence="5">
    <location>
        <begin position="57"/>
        <end position="79"/>
    </location>
</feature>
<feature type="domain" description="Major facilitator superfamily (MFS) profile" evidence="6">
    <location>
        <begin position="9"/>
        <end position="415"/>
    </location>
</feature>
<feature type="transmembrane region" description="Helical" evidence="5">
    <location>
        <begin position="91"/>
        <end position="108"/>
    </location>
</feature>
<dbReference type="InterPro" id="IPR036259">
    <property type="entry name" value="MFS_trans_sf"/>
</dbReference>
<organism evidence="7 8">
    <name type="scientific">Actinokineospora bangkokensis</name>
    <dbReference type="NCBI Taxonomy" id="1193682"/>
    <lineage>
        <taxon>Bacteria</taxon>
        <taxon>Bacillati</taxon>
        <taxon>Actinomycetota</taxon>
        <taxon>Actinomycetes</taxon>
        <taxon>Pseudonocardiales</taxon>
        <taxon>Pseudonocardiaceae</taxon>
        <taxon>Actinokineospora</taxon>
    </lineage>
</organism>
<evidence type="ECO:0000256" key="5">
    <source>
        <dbReference type="SAM" id="Phobius"/>
    </source>
</evidence>
<dbReference type="InterPro" id="IPR020846">
    <property type="entry name" value="MFS_dom"/>
</dbReference>
<keyword evidence="8" id="KW-1185">Reference proteome</keyword>
<dbReference type="PANTHER" id="PTHR23528:SF1">
    <property type="entry name" value="MAJOR FACILITATOR SUPERFAMILY (MFS) PROFILE DOMAIN-CONTAINING PROTEIN"/>
    <property type="match status" value="1"/>
</dbReference>
<dbReference type="EMBL" id="MKQR01000007">
    <property type="protein sequence ID" value="OLR94114.1"/>
    <property type="molecule type" value="Genomic_DNA"/>
</dbReference>
<feature type="transmembrane region" description="Helical" evidence="5">
    <location>
        <begin position="18"/>
        <end position="37"/>
    </location>
</feature>
<name>A0A1Q9LQ44_9PSEU</name>
<keyword evidence="3 5" id="KW-1133">Transmembrane helix</keyword>
<reference evidence="7 8" key="1">
    <citation type="submission" date="2016-10" db="EMBL/GenBank/DDBJ databases">
        <title>The Draft Genome Sequence of Actinokineospora bangkokensis 44EHWT reveals the biosynthetic pathway of antifungal compounds Thailandins with unusual extender unit butylmalonyl-CoA.</title>
        <authorList>
            <person name="Greule A."/>
            <person name="Intra B."/>
            <person name="Flemming S."/>
            <person name="Rommel M.G."/>
            <person name="Panbangred W."/>
            <person name="Bechthold A."/>
        </authorList>
    </citation>
    <scope>NUCLEOTIDE SEQUENCE [LARGE SCALE GENOMIC DNA]</scope>
    <source>
        <strain evidence="7 8">44EHW</strain>
    </source>
</reference>
<proteinExistence type="predicted"/>
<dbReference type="SUPFAM" id="SSF103473">
    <property type="entry name" value="MFS general substrate transporter"/>
    <property type="match status" value="1"/>
</dbReference>
<evidence type="ECO:0000256" key="2">
    <source>
        <dbReference type="ARBA" id="ARBA00022692"/>
    </source>
</evidence>
<feature type="transmembrane region" description="Helical" evidence="5">
    <location>
        <begin position="179"/>
        <end position="198"/>
    </location>
</feature>
<evidence type="ECO:0000256" key="3">
    <source>
        <dbReference type="ARBA" id="ARBA00022989"/>
    </source>
</evidence>
<comment type="subcellular location">
    <subcellularLocation>
        <location evidence="1">Cell membrane</location>
        <topology evidence="1">Multi-pass membrane protein</topology>
    </subcellularLocation>
</comment>
<evidence type="ECO:0000313" key="8">
    <source>
        <dbReference type="Proteomes" id="UP000186040"/>
    </source>
</evidence>
<dbReference type="STRING" id="1193682.BJP25_09865"/>